<keyword evidence="2" id="KW-1185">Reference proteome</keyword>
<evidence type="ECO:0000313" key="1">
    <source>
        <dbReference type="EMBL" id="KAL0099009.1"/>
    </source>
</evidence>
<protein>
    <submittedName>
        <fullName evidence="1">Uncharacterized protein</fullName>
    </submittedName>
</protein>
<reference evidence="1 2" key="1">
    <citation type="submission" date="2023-03" db="EMBL/GenBank/DDBJ databases">
        <title>High recombination rates correlate with genetic variation in Cardiocondyla obscurior ants.</title>
        <authorList>
            <person name="Errbii M."/>
        </authorList>
    </citation>
    <scope>NUCLEOTIDE SEQUENCE [LARGE SCALE GENOMIC DNA]</scope>
    <source>
        <strain evidence="1">Alpha-2009</strain>
        <tissue evidence="1">Whole body</tissue>
    </source>
</reference>
<organism evidence="1 2">
    <name type="scientific">Cardiocondyla obscurior</name>
    <dbReference type="NCBI Taxonomy" id="286306"/>
    <lineage>
        <taxon>Eukaryota</taxon>
        <taxon>Metazoa</taxon>
        <taxon>Ecdysozoa</taxon>
        <taxon>Arthropoda</taxon>
        <taxon>Hexapoda</taxon>
        <taxon>Insecta</taxon>
        <taxon>Pterygota</taxon>
        <taxon>Neoptera</taxon>
        <taxon>Endopterygota</taxon>
        <taxon>Hymenoptera</taxon>
        <taxon>Apocrita</taxon>
        <taxon>Aculeata</taxon>
        <taxon>Formicoidea</taxon>
        <taxon>Formicidae</taxon>
        <taxon>Myrmicinae</taxon>
        <taxon>Cardiocondyla</taxon>
    </lineage>
</organism>
<gene>
    <name evidence="1" type="ORF">PUN28_020215</name>
</gene>
<accession>A0AAW2E5P9</accession>
<comment type="caution">
    <text evidence="1">The sequence shown here is derived from an EMBL/GenBank/DDBJ whole genome shotgun (WGS) entry which is preliminary data.</text>
</comment>
<dbReference type="Proteomes" id="UP001430953">
    <property type="component" value="Unassembled WGS sequence"/>
</dbReference>
<dbReference type="EMBL" id="JADYXP020000029">
    <property type="protein sequence ID" value="KAL0099009.1"/>
    <property type="molecule type" value="Genomic_DNA"/>
</dbReference>
<dbReference type="AlphaFoldDB" id="A0AAW2E5P9"/>
<evidence type="ECO:0000313" key="2">
    <source>
        <dbReference type="Proteomes" id="UP001430953"/>
    </source>
</evidence>
<sequence length="63" mass="7317">MGILAPSNIDVKLLAVRNNINDFICDGLEENANNNNEENIFFDRLLNDRRGLIRREYLINLVQ</sequence>
<proteinExistence type="predicted"/>
<name>A0AAW2E5P9_9HYME</name>